<dbReference type="CDD" id="cd04478">
    <property type="entry name" value="RPA2_DBD_D"/>
    <property type="match status" value="1"/>
</dbReference>
<dbReference type="InterPro" id="IPR012340">
    <property type="entry name" value="NA-bd_OB-fold"/>
</dbReference>
<dbReference type="AlphaFoldDB" id="A0A9P6SNI4"/>
<dbReference type="GO" id="GO:0003697">
    <property type="term" value="F:single-stranded DNA binding"/>
    <property type="evidence" value="ECO:0007669"/>
    <property type="project" value="TreeGrafter"/>
</dbReference>
<name>A0A9P6SNI4_9FUNG</name>
<dbReference type="Proteomes" id="UP000749646">
    <property type="component" value="Unassembled WGS sequence"/>
</dbReference>
<dbReference type="GO" id="GO:0006289">
    <property type="term" value="P:nucleotide-excision repair"/>
    <property type="evidence" value="ECO:0007669"/>
    <property type="project" value="TreeGrafter"/>
</dbReference>
<dbReference type="GO" id="GO:0005662">
    <property type="term" value="C:DNA replication factor A complex"/>
    <property type="evidence" value="ECO:0007669"/>
    <property type="project" value="TreeGrafter"/>
</dbReference>
<dbReference type="PIRSF" id="PIRSF036949">
    <property type="entry name" value="RPA32"/>
    <property type="match status" value="1"/>
</dbReference>
<dbReference type="Gene3D" id="1.10.10.10">
    <property type="entry name" value="Winged helix-like DNA-binding domain superfamily/Winged helix DNA-binding domain"/>
    <property type="match status" value="1"/>
</dbReference>
<dbReference type="GO" id="GO:0035861">
    <property type="term" value="C:site of double-strand break"/>
    <property type="evidence" value="ECO:0007669"/>
    <property type="project" value="TreeGrafter"/>
</dbReference>
<dbReference type="SUPFAM" id="SSF50249">
    <property type="entry name" value="Nucleic acid-binding proteins"/>
    <property type="match status" value="1"/>
</dbReference>
<evidence type="ECO:0000259" key="4">
    <source>
        <dbReference type="Pfam" id="PF01336"/>
    </source>
</evidence>
<keyword evidence="3" id="KW-0539">Nucleus</keyword>
<evidence type="ECO:0000256" key="2">
    <source>
        <dbReference type="ARBA" id="ARBA00023125"/>
    </source>
</evidence>
<dbReference type="InterPro" id="IPR004365">
    <property type="entry name" value="NA-bd_OB_tRNA"/>
</dbReference>
<reference evidence="5" key="1">
    <citation type="journal article" date="2020" name="Fungal Divers.">
        <title>Resolving the Mortierellaceae phylogeny through synthesis of multi-gene phylogenetics and phylogenomics.</title>
        <authorList>
            <person name="Vandepol N."/>
            <person name="Liber J."/>
            <person name="Desiro A."/>
            <person name="Na H."/>
            <person name="Kennedy M."/>
            <person name="Barry K."/>
            <person name="Grigoriev I.V."/>
            <person name="Miller A.N."/>
            <person name="O'Donnell K."/>
            <person name="Stajich J.E."/>
            <person name="Bonito G."/>
        </authorList>
    </citation>
    <scope>NUCLEOTIDE SEQUENCE</scope>
    <source>
        <strain evidence="5">MES-2147</strain>
    </source>
</reference>
<comment type="caution">
    <text evidence="5">The sequence shown here is derived from an EMBL/GenBank/DDBJ whole genome shotgun (WGS) entry which is preliminary data.</text>
</comment>
<comment type="subcellular location">
    <subcellularLocation>
        <location evidence="1">Nucleus</location>
    </subcellularLocation>
</comment>
<sequence>MSSYNRSQGQGYVTDNFSSDAGAAKKIVNHTLRPVTIKQLLSVTQTHSDGDFKIDGRDLAQVTFIAVVRSNNRQSTQHTYVVEDGTGSIEARRFPSDDDDSADSNIIVDGTYVRVVGSLRQFNGKFTINVHAIRPIHDMNELTYHILEVMYVHVTLTREKDDGAAMGGMSSASHSNYRDHNMTGAGSVGSGADGTLQQQVVDMIQSHPASKTTGVHRRDIGSRFAPVIGGHESVNALLRDMLDNGFLYTGDDDDHFLTF</sequence>
<dbReference type="InterPro" id="IPR040260">
    <property type="entry name" value="RFA2-like"/>
</dbReference>
<evidence type="ECO:0000313" key="6">
    <source>
        <dbReference type="Proteomes" id="UP000749646"/>
    </source>
</evidence>
<organism evidence="5 6">
    <name type="scientific">Modicella reniformis</name>
    <dbReference type="NCBI Taxonomy" id="1440133"/>
    <lineage>
        <taxon>Eukaryota</taxon>
        <taxon>Fungi</taxon>
        <taxon>Fungi incertae sedis</taxon>
        <taxon>Mucoromycota</taxon>
        <taxon>Mortierellomycotina</taxon>
        <taxon>Mortierellomycetes</taxon>
        <taxon>Mortierellales</taxon>
        <taxon>Mortierellaceae</taxon>
        <taxon>Modicella</taxon>
    </lineage>
</organism>
<dbReference type="InterPro" id="IPR036388">
    <property type="entry name" value="WH-like_DNA-bd_sf"/>
</dbReference>
<protein>
    <submittedName>
        <fullName evidence="5">Replication factor A protein 2</fullName>
    </submittedName>
</protein>
<dbReference type="GO" id="GO:0000724">
    <property type="term" value="P:double-strand break repair via homologous recombination"/>
    <property type="evidence" value="ECO:0007669"/>
    <property type="project" value="TreeGrafter"/>
</dbReference>
<dbReference type="Gene3D" id="2.40.50.140">
    <property type="entry name" value="Nucleic acid-binding proteins"/>
    <property type="match status" value="1"/>
</dbReference>
<evidence type="ECO:0000313" key="5">
    <source>
        <dbReference type="EMBL" id="KAF9984911.1"/>
    </source>
</evidence>
<keyword evidence="2" id="KW-0238">DNA-binding</keyword>
<dbReference type="PANTHER" id="PTHR13989:SF16">
    <property type="entry name" value="REPLICATION PROTEIN A2"/>
    <property type="match status" value="1"/>
</dbReference>
<accession>A0A9P6SNI4</accession>
<dbReference type="GO" id="GO:0006260">
    <property type="term" value="P:DNA replication"/>
    <property type="evidence" value="ECO:0007669"/>
    <property type="project" value="InterPro"/>
</dbReference>
<dbReference type="EMBL" id="JAAAHW010003341">
    <property type="protein sequence ID" value="KAF9984911.1"/>
    <property type="molecule type" value="Genomic_DNA"/>
</dbReference>
<dbReference type="InterPro" id="IPR014646">
    <property type="entry name" value="Rfa2/RPA32"/>
</dbReference>
<feature type="domain" description="OB" evidence="4">
    <location>
        <begin position="62"/>
        <end position="136"/>
    </location>
</feature>
<evidence type="ECO:0000256" key="3">
    <source>
        <dbReference type="ARBA" id="ARBA00023242"/>
    </source>
</evidence>
<dbReference type="Pfam" id="PF01336">
    <property type="entry name" value="tRNA_anti-codon"/>
    <property type="match status" value="1"/>
</dbReference>
<proteinExistence type="predicted"/>
<evidence type="ECO:0000256" key="1">
    <source>
        <dbReference type="ARBA" id="ARBA00004123"/>
    </source>
</evidence>
<dbReference type="OrthoDB" id="25571at2759"/>
<dbReference type="PANTHER" id="PTHR13989">
    <property type="entry name" value="REPLICATION PROTEIN A-RELATED"/>
    <property type="match status" value="1"/>
</dbReference>
<dbReference type="GO" id="GO:0000781">
    <property type="term" value="C:chromosome, telomeric region"/>
    <property type="evidence" value="ECO:0007669"/>
    <property type="project" value="TreeGrafter"/>
</dbReference>
<gene>
    <name evidence="5" type="primary">RFA2</name>
    <name evidence="5" type="ORF">BGZ65_012271</name>
</gene>
<keyword evidence="6" id="KW-1185">Reference proteome</keyword>